<dbReference type="Pfam" id="PF13286">
    <property type="entry name" value="HD_assoc"/>
    <property type="match status" value="1"/>
</dbReference>
<evidence type="ECO:0000313" key="6">
    <source>
        <dbReference type="Proteomes" id="UP000274661"/>
    </source>
</evidence>
<accession>A0A3R9Z7P9</accession>
<comment type="similarity">
    <text evidence="2">Belongs to the dGTPase family. Type 2 subfamily.</text>
</comment>
<dbReference type="InterPro" id="IPR026875">
    <property type="entry name" value="PHydrolase_assoc_dom"/>
</dbReference>
<dbReference type="RefSeq" id="WP_126719755.1">
    <property type="nucleotide sequence ID" value="NZ_RWJF01000001.1"/>
</dbReference>
<dbReference type="PANTHER" id="PTHR11373">
    <property type="entry name" value="DEOXYNUCLEOSIDE TRIPHOSPHATE TRIPHOSPHOHYDROLASE"/>
    <property type="match status" value="1"/>
</dbReference>
<dbReference type="SMART" id="SM00471">
    <property type="entry name" value="HDc"/>
    <property type="match status" value="1"/>
</dbReference>
<dbReference type="GO" id="GO:0008832">
    <property type="term" value="F:dGTPase activity"/>
    <property type="evidence" value="ECO:0007669"/>
    <property type="project" value="TreeGrafter"/>
</dbReference>
<keyword evidence="6" id="KW-1185">Reference proteome</keyword>
<dbReference type="InterPro" id="IPR023023">
    <property type="entry name" value="dNTPase_2"/>
</dbReference>
<dbReference type="SUPFAM" id="SSF109604">
    <property type="entry name" value="HD-domain/PDEase-like"/>
    <property type="match status" value="1"/>
</dbReference>
<dbReference type="PANTHER" id="PTHR11373:SF43">
    <property type="entry name" value="DEOXYGUANOSINETRIPHOSPHATE TRIPHOSPHOHYDROLASE-LIKE PROTEIN"/>
    <property type="match status" value="1"/>
</dbReference>
<sequence>MTSLSALAALPSRSRGRVHPEPQSGPRGPRDLFQRDRDRIVHSVAFRRLRHKTQVFVAPDGDHFRVRLTHSIEVAQIGRTIARVLGLNEDLTEALCLAHDLGHPPFGHAGEDALSAAIASVGGFDHNGHTLRLLTRLEQTYPAFDGLNLSWETLEGLAKHNGPVLEPGWALAEADREIGLELASYASLEAQVAALADDIAYDNHDIDDGLRSGVLSLDALLAVPLVARHWTTIEQRHPGLSTERKLRALVRDQIGTMVGDLIDETRRRVSDAGVATLAEVRAAGRALAGFSAALAEEERELKRFLYANLYNAPPLQPVRFEAQRVVGNLAAAYLDNPRLLPESWHREIDDPLAAARQVGDYVAGMTDPFAIARHEELVGPVCLPDRF</sequence>
<protein>
    <recommendedName>
        <fullName evidence="2">Deoxyguanosinetriphosphate triphosphohydrolase-like protein</fullName>
    </recommendedName>
</protein>
<dbReference type="InterPro" id="IPR006261">
    <property type="entry name" value="dGTPase"/>
</dbReference>
<dbReference type="AlphaFoldDB" id="A0A3R9Z7P9"/>
<proteinExistence type="inferred from homology"/>
<comment type="caution">
    <text evidence="5">The sequence shown here is derived from an EMBL/GenBank/DDBJ whole genome shotgun (WGS) entry which is preliminary data.</text>
</comment>
<name>A0A3R9Z7P9_9SPHN</name>
<reference evidence="5 6" key="1">
    <citation type="submission" date="2018-12" db="EMBL/GenBank/DDBJ databases">
        <title>Sphingomonas sp. HMF7854 Genome sequencing and assembly.</title>
        <authorList>
            <person name="Cha I."/>
            <person name="Kang H."/>
            <person name="Kim H."/>
            <person name="Kang J."/>
            <person name="Joh K."/>
        </authorList>
    </citation>
    <scope>NUCLEOTIDE SEQUENCE [LARGE SCALE GENOMIC DNA]</scope>
    <source>
        <strain evidence="5 6">HMF7854</strain>
    </source>
</reference>
<organism evidence="5 6">
    <name type="scientific">Sphingomonas ginkgonis</name>
    <dbReference type="NCBI Taxonomy" id="2315330"/>
    <lineage>
        <taxon>Bacteria</taxon>
        <taxon>Pseudomonadati</taxon>
        <taxon>Pseudomonadota</taxon>
        <taxon>Alphaproteobacteria</taxon>
        <taxon>Sphingomonadales</taxon>
        <taxon>Sphingomonadaceae</taxon>
        <taxon>Sphingomonas</taxon>
    </lineage>
</organism>
<dbReference type="InterPro" id="IPR003607">
    <property type="entry name" value="HD/PDEase_dom"/>
</dbReference>
<evidence type="ECO:0000259" key="4">
    <source>
        <dbReference type="PROSITE" id="PS51831"/>
    </source>
</evidence>
<dbReference type="OrthoDB" id="9803619at2"/>
<dbReference type="GO" id="GO:0006203">
    <property type="term" value="P:dGTP catabolic process"/>
    <property type="evidence" value="ECO:0007669"/>
    <property type="project" value="TreeGrafter"/>
</dbReference>
<evidence type="ECO:0000256" key="3">
    <source>
        <dbReference type="SAM" id="MobiDB-lite"/>
    </source>
</evidence>
<feature type="compositionally biased region" description="Low complexity" evidence="3">
    <location>
        <begin position="1"/>
        <end position="13"/>
    </location>
</feature>
<dbReference type="CDD" id="cd00077">
    <property type="entry name" value="HDc"/>
    <property type="match status" value="1"/>
</dbReference>
<dbReference type="NCBIfam" id="NF002326">
    <property type="entry name" value="PRK01286.1-1"/>
    <property type="match status" value="1"/>
</dbReference>
<dbReference type="Proteomes" id="UP000274661">
    <property type="component" value="Unassembled WGS sequence"/>
</dbReference>
<dbReference type="NCBIfam" id="TIGR01353">
    <property type="entry name" value="dGTP_triPase"/>
    <property type="match status" value="1"/>
</dbReference>
<evidence type="ECO:0000256" key="1">
    <source>
        <dbReference type="ARBA" id="ARBA00022801"/>
    </source>
</evidence>
<keyword evidence="1 2" id="KW-0378">Hydrolase</keyword>
<feature type="region of interest" description="Disordered" evidence="3">
    <location>
        <begin position="1"/>
        <end position="34"/>
    </location>
</feature>
<feature type="domain" description="HD" evidence="4">
    <location>
        <begin position="67"/>
        <end position="202"/>
    </location>
</feature>
<dbReference type="InterPro" id="IPR006674">
    <property type="entry name" value="HD_domain"/>
</dbReference>
<dbReference type="Gene3D" id="1.10.3210.10">
    <property type="entry name" value="Hypothetical protein af1432"/>
    <property type="match status" value="1"/>
</dbReference>
<evidence type="ECO:0000256" key="2">
    <source>
        <dbReference type="HAMAP-Rule" id="MF_01212"/>
    </source>
</evidence>
<evidence type="ECO:0000313" key="5">
    <source>
        <dbReference type="EMBL" id="RST31815.1"/>
    </source>
</evidence>
<dbReference type="HAMAP" id="MF_01212">
    <property type="entry name" value="dGTPase_type2"/>
    <property type="match status" value="1"/>
</dbReference>
<dbReference type="EMBL" id="RWJF01000001">
    <property type="protein sequence ID" value="RST31815.1"/>
    <property type="molecule type" value="Genomic_DNA"/>
</dbReference>
<gene>
    <name evidence="5" type="ORF">HMF7854_13945</name>
</gene>
<dbReference type="InterPro" id="IPR050135">
    <property type="entry name" value="dGTPase-like"/>
</dbReference>
<dbReference type="Pfam" id="PF01966">
    <property type="entry name" value="HD"/>
    <property type="match status" value="1"/>
</dbReference>
<dbReference type="PROSITE" id="PS51831">
    <property type="entry name" value="HD"/>
    <property type="match status" value="1"/>
</dbReference>